<sequence>MAKRFVFYFFGFVLLASLAYYGFHRWKDSQSKVNLWTLVPEHAAFVLETNNHTALVEHLQATELWDSYAMIPVANRLEESIAWLDSISPGTERLTRFLDKKEILTSVHVVGKSELQYVFYVPVNTVGEHRFLRTLTENVARSTFFKDESREYQGFLLTDIQNTATGSSFTYFSYHNNIILSPSPVLIEEIVRRINRGKPTSIAADFKSTNYLSQPDVYANILVNYRALPELLGLFVSKDLMPQVRYLSSLCRNGMLELKLEQNKLFLNGFSNPEDLKDSFQNRLKPDVPKPLQVRKFLPNRTAVLFHFGAGQVSRLRELPRAAGTIYATTLDSLALTFRQEVALDFLESYNINAKPEKVVFAQSANPNLTLALLRKLSNQVNTARKLTSHTEKHGNYAIEQLNIPELPEQLFGKLFGGFEQSYVVQLDNYLLFADEVSTIRGVLDDIASDNVWGKSVTQKVFLEETLQEANFSLFLNTVNAWYVLSKYVADDARDALLQQASLIRRFNQVSVQFSKVEKQYYTSALFRRLDNNEQGETGFEELAVVPFTSRLASMPYPVQSVSDRSREILVLDSANMLHLVSATGDKTWSDSLGSDIRGGVRQIEIGEDKKLHYVFATASRIHALNGQGKQLENFPFNVSDSLRLQHLAVFDYEGNGNYRLLTDDNMGNLYMFDMRGNAIEGWQPRRLDYRLAAAPQHLRIGNRDVILVLLENGYVYALNRNGDPFPGFPFSLRAPITSAGFARIGGDLRKSEVTVVTRYGEMVVFNLQGQVQKREQLLRPTKSAMFELVPDNREKSYVIVRQDLGRVTFFDQDLKQLFDKQYVTSAPKQIQYFHFGGDRKIYAVTETGPQKTYLYDFRADLIGDRALSSQQPVTISFNESTERYTLFKVFRRDLKKMSFRL</sequence>
<dbReference type="OrthoDB" id="1093345at2"/>
<evidence type="ECO:0008006" key="3">
    <source>
        <dbReference type="Google" id="ProtNLM"/>
    </source>
</evidence>
<name>A0A5C8JLS2_9BACT</name>
<dbReference type="SUPFAM" id="SSF101898">
    <property type="entry name" value="NHL repeat"/>
    <property type="match status" value="1"/>
</dbReference>
<comment type="caution">
    <text evidence="1">The sequence shown here is derived from an EMBL/GenBank/DDBJ whole genome shotgun (WGS) entry which is preliminary data.</text>
</comment>
<gene>
    <name evidence="1" type="ORF">FVR03_15165</name>
</gene>
<dbReference type="Proteomes" id="UP000321926">
    <property type="component" value="Unassembled WGS sequence"/>
</dbReference>
<evidence type="ECO:0000313" key="2">
    <source>
        <dbReference type="Proteomes" id="UP000321926"/>
    </source>
</evidence>
<proteinExistence type="predicted"/>
<keyword evidence="2" id="KW-1185">Reference proteome</keyword>
<organism evidence="1 2">
    <name type="scientific">Pontibacter qinzhouensis</name>
    <dbReference type="NCBI Taxonomy" id="2603253"/>
    <lineage>
        <taxon>Bacteria</taxon>
        <taxon>Pseudomonadati</taxon>
        <taxon>Bacteroidota</taxon>
        <taxon>Cytophagia</taxon>
        <taxon>Cytophagales</taxon>
        <taxon>Hymenobacteraceae</taxon>
        <taxon>Pontibacter</taxon>
    </lineage>
</organism>
<protein>
    <recommendedName>
        <fullName evidence="3">DUF3352 domain-containing protein</fullName>
    </recommendedName>
</protein>
<dbReference type="EMBL" id="VRTY01000059">
    <property type="protein sequence ID" value="TXK37577.1"/>
    <property type="molecule type" value="Genomic_DNA"/>
</dbReference>
<evidence type="ECO:0000313" key="1">
    <source>
        <dbReference type="EMBL" id="TXK37577.1"/>
    </source>
</evidence>
<accession>A0A5C8JLS2</accession>
<reference evidence="1 2" key="1">
    <citation type="submission" date="2019-08" db="EMBL/GenBank/DDBJ databases">
        <authorList>
            <person name="Shi S."/>
        </authorList>
    </citation>
    <scope>NUCLEOTIDE SEQUENCE [LARGE SCALE GENOMIC DNA]</scope>
    <source>
        <strain evidence="1 2">GY10130</strain>
    </source>
</reference>
<dbReference type="AlphaFoldDB" id="A0A5C8JLS2"/>
<dbReference type="RefSeq" id="WP_147922604.1">
    <property type="nucleotide sequence ID" value="NZ_VRTY01000059.1"/>
</dbReference>